<evidence type="ECO:0000256" key="7">
    <source>
        <dbReference type="ARBA" id="ARBA00023224"/>
    </source>
</evidence>
<evidence type="ECO:0000256" key="8">
    <source>
        <dbReference type="RuleBase" id="RU363108"/>
    </source>
</evidence>
<comment type="caution">
    <text evidence="9">The sequence shown here is derived from an EMBL/GenBank/DDBJ whole genome shotgun (WGS) entry which is preliminary data.</text>
</comment>
<feature type="transmembrane region" description="Helical" evidence="8">
    <location>
        <begin position="264"/>
        <end position="287"/>
    </location>
</feature>
<keyword evidence="5 8" id="KW-0472">Membrane</keyword>
<dbReference type="GO" id="GO:0007165">
    <property type="term" value="P:signal transduction"/>
    <property type="evidence" value="ECO:0007669"/>
    <property type="project" value="UniProtKB-KW"/>
</dbReference>
<dbReference type="Pfam" id="PF08395">
    <property type="entry name" value="7tm_7"/>
    <property type="match status" value="1"/>
</dbReference>
<feature type="transmembrane region" description="Helical" evidence="8">
    <location>
        <begin position="173"/>
        <end position="202"/>
    </location>
</feature>
<evidence type="ECO:0000313" key="10">
    <source>
        <dbReference type="Proteomes" id="UP000037069"/>
    </source>
</evidence>
<feature type="transmembrane region" description="Helical" evidence="8">
    <location>
        <begin position="18"/>
        <end position="36"/>
    </location>
</feature>
<evidence type="ECO:0000256" key="2">
    <source>
        <dbReference type="ARBA" id="ARBA00022475"/>
    </source>
</evidence>
<keyword evidence="7 8" id="KW-0807">Transducer</keyword>
<gene>
    <name evidence="9" type="ORF">FF38_08770</name>
</gene>
<dbReference type="GO" id="GO:0050909">
    <property type="term" value="P:sensory perception of taste"/>
    <property type="evidence" value="ECO:0007669"/>
    <property type="project" value="InterPro"/>
</dbReference>
<dbReference type="OrthoDB" id="8067175at2759"/>
<dbReference type="GO" id="GO:0008049">
    <property type="term" value="P:male courtship behavior"/>
    <property type="evidence" value="ECO:0007669"/>
    <property type="project" value="TreeGrafter"/>
</dbReference>
<dbReference type="GO" id="GO:0030425">
    <property type="term" value="C:dendrite"/>
    <property type="evidence" value="ECO:0007669"/>
    <property type="project" value="TreeGrafter"/>
</dbReference>
<dbReference type="Proteomes" id="UP000037069">
    <property type="component" value="Unassembled WGS sequence"/>
</dbReference>
<evidence type="ECO:0000256" key="1">
    <source>
        <dbReference type="ARBA" id="ARBA00004651"/>
    </source>
</evidence>
<comment type="similarity">
    <text evidence="8">Belongs to the insect chemoreceptor superfamily. Gustatory receptor (GR) family.</text>
</comment>
<dbReference type="EMBL" id="JRES01000171">
    <property type="protein sequence ID" value="KNC33663.1"/>
    <property type="molecule type" value="Genomic_DNA"/>
</dbReference>
<comment type="subcellular location">
    <subcellularLocation>
        <location evidence="1 8">Cell membrane</location>
        <topology evidence="1 8">Multi-pass membrane protein</topology>
    </subcellularLocation>
</comment>
<keyword evidence="3 8" id="KW-0812">Transmembrane</keyword>
<dbReference type="PANTHER" id="PTHR21143:SF133">
    <property type="entry name" value="GUSTATORY AND PHEROMONE RECEPTOR 32A-RELATED"/>
    <property type="match status" value="1"/>
</dbReference>
<dbReference type="OMA" id="DIACIIC"/>
<dbReference type="GO" id="GO:0005886">
    <property type="term" value="C:plasma membrane"/>
    <property type="evidence" value="ECO:0007669"/>
    <property type="project" value="UniProtKB-SubCell"/>
</dbReference>
<keyword evidence="6 8" id="KW-0675">Receptor</keyword>
<evidence type="ECO:0000256" key="3">
    <source>
        <dbReference type="ARBA" id="ARBA00022692"/>
    </source>
</evidence>
<proteinExistence type="inferred from homology"/>
<dbReference type="GO" id="GO:0030424">
    <property type="term" value="C:axon"/>
    <property type="evidence" value="ECO:0007669"/>
    <property type="project" value="TreeGrafter"/>
</dbReference>
<feature type="transmembrane region" description="Helical" evidence="8">
    <location>
        <begin position="86"/>
        <end position="105"/>
    </location>
</feature>
<dbReference type="PANTHER" id="PTHR21143">
    <property type="entry name" value="INVERTEBRATE GUSTATORY RECEPTOR"/>
    <property type="match status" value="1"/>
</dbReference>
<name>A0A0L0CMT7_LUCCU</name>
<feature type="transmembrane region" description="Helical" evidence="8">
    <location>
        <begin position="299"/>
        <end position="320"/>
    </location>
</feature>
<keyword evidence="2 8" id="KW-1003">Cell membrane</keyword>
<dbReference type="AlphaFoldDB" id="A0A0L0CMT7"/>
<comment type="function">
    <text evidence="8">Gustatory receptor which mediates acceptance or avoidance behavior, depending on its substrates.</text>
</comment>
<evidence type="ECO:0000313" key="9">
    <source>
        <dbReference type="EMBL" id="KNC33663.1"/>
    </source>
</evidence>
<protein>
    <recommendedName>
        <fullName evidence="8">Gustatory receptor</fullName>
    </recommendedName>
</protein>
<keyword evidence="10" id="KW-1185">Reference proteome</keyword>
<dbReference type="GO" id="GO:0007635">
    <property type="term" value="P:chemosensory behavior"/>
    <property type="evidence" value="ECO:0007669"/>
    <property type="project" value="TreeGrafter"/>
</dbReference>
<dbReference type="GO" id="GO:0043025">
    <property type="term" value="C:neuronal cell body"/>
    <property type="evidence" value="ECO:0007669"/>
    <property type="project" value="TreeGrafter"/>
</dbReference>
<dbReference type="InterPro" id="IPR013604">
    <property type="entry name" value="7TM_chemorcpt"/>
</dbReference>
<feature type="transmembrane region" description="Helical" evidence="8">
    <location>
        <begin position="48"/>
        <end position="66"/>
    </location>
</feature>
<feature type="transmembrane region" description="Helical" evidence="8">
    <location>
        <begin position="146"/>
        <end position="167"/>
    </location>
</feature>
<sequence length="435" mass="51494">MVSGTRRKPISSKLRHSFVLQTYYFAILIGITSLHFDFKTKKFCNSKYLYLYAAIVNLTFIFVAPTMQWHIIDDVRFYVDNLQMKLINSINLNLRCVAAIMTLVLRWKRECHVRKIVERLIVLEEEYFDRVTYPPQLIQRFDRLFFLKYASVWLQSLSIMYIVYRYVASTSGWWYLTFFYVIIILNILHGVVMHYYMCLLYIGSRFYIINYRLEEIYMTIARIKSWKSQRSQQQMQKALAAELDCITYIHCNLMNIVSELNDSYMLQILTVLMTHIFNNTAMGYYGLMMCIDFLKFNLSYYDLIIGGFSYCCLVLDLYLVDINCNTVQTSYNTTGSIVKQFTEFHNMEESLRKSCELLSLHLVQRKLFINICGMFNLNKHTSFVMFGFTIRQVLILVQNDVAISIRYLRDSRSVGQILQTEFSKAFNTINVGKEE</sequence>
<evidence type="ECO:0000256" key="6">
    <source>
        <dbReference type="ARBA" id="ARBA00023170"/>
    </source>
</evidence>
<reference evidence="9 10" key="1">
    <citation type="journal article" date="2015" name="Nat. Commun.">
        <title>Lucilia cuprina genome unlocks parasitic fly biology to underpin future interventions.</title>
        <authorList>
            <person name="Anstead C.A."/>
            <person name="Korhonen P.K."/>
            <person name="Young N.D."/>
            <person name="Hall R.S."/>
            <person name="Jex A.R."/>
            <person name="Murali S.C."/>
            <person name="Hughes D.S."/>
            <person name="Lee S.F."/>
            <person name="Perry T."/>
            <person name="Stroehlein A.J."/>
            <person name="Ansell B.R."/>
            <person name="Breugelmans B."/>
            <person name="Hofmann A."/>
            <person name="Qu J."/>
            <person name="Dugan S."/>
            <person name="Lee S.L."/>
            <person name="Chao H."/>
            <person name="Dinh H."/>
            <person name="Han Y."/>
            <person name="Doddapaneni H.V."/>
            <person name="Worley K.C."/>
            <person name="Muzny D.M."/>
            <person name="Ioannidis P."/>
            <person name="Waterhouse R.M."/>
            <person name="Zdobnov E.M."/>
            <person name="James P.J."/>
            <person name="Bagnall N.H."/>
            <person name="Kotze A.C."/>
            <person name="Gibbs R.A."/>
            <person name="Richards S."/>
            <person name="Batterham P."/>
            <person name="Gasser R.B."/>
        </authorList>
    </citation>
    <scope>NUCLEOTIDE SEQUENCE [LARGE SCALE GENOMIC DNA]</scope>
    <source>
        <strain evidence="9 10">LS</strain>
        <tissue evidence="9">Full body</tissue>
    </source>
</reference>
<evidence type="ECO:0000256" key="5">
    <source>
        <dbReference type="ARBA" id="ARBA00023136"/>
    </source>
</evidence>
<evidence type="ECO:0000256" key="4">
    <source>
        <dbReference type="ARBA" id="ARBA00022989"/>
    </source>
</evidence>
<accession>A0A0L0CMT7</accession>
<organism evidence="9 10">
    <name type="scientific">Lucilia cuprina</name>
    <name type="common">Green bottle fly</name>
    <name type="synonym">Australian sheep blowfly</name>
    <dbReference type="NCBI Taxonomy" id="7375"/>
    <lineage>
        <taxon>Eukaryota</taxon>
        <taxon>Metazoa</taxon>
        <taxon>Ecdysozoa</taxon>
        <taxon>Arthropoda</taxon>
        <taxon>Hexapoda</taxon>
        <taxon>Insecta</taxon>
        <taxon>Pterygota</taxon>
        <taxon>Neoptera</taxon>
        <taxon>Endopterygota</taxon>
        <taxon>Diptera</taxon>
        <taxon>Brachycera</taxon>
        <taxon>Muscomorpha</taxon>
        <taxon>Oestroidea</taxon>
        <taxon>Calliphoridae</taxon>
        <taxon>Luciliinae</taxon>
        <taxon>Lucilia</taxon>
    </lineage>
</organism>
<keyword evidence="4 8" id="KW-1133">Transmembrane helix</keyword>